<dbReference type="AlphaFoldDB" id="A0A1A8XTZ0"/>
<dbReference type="InterPro" id="IPR011146">
    <property type="entry name" value="HIT-like"/>
</dbReference>
<proteinExistence type="predicted"/>
<dbReference type="PANTHER" id="PTHR23089">
    <property type="entry name" value="HISTIDINE TRIAD HIT PROTEIN"/>
    <property type="match status" value="1"/>
</dbReference>
<evidence type="ECO:0000313" key="5">
    <source>
        <dbReference type="EMBL" id="SBT08539.1"/>
    </source>
</evidence>
<organism evidence="5 6">
    <name type="scientific">Candidatus Propionivibrio aalborgensis</name>
    <dbReference type="NCBI Taxonomy" id="1860101"/>
    <lineage>
        <taxon>Bacteria</taxon>
        <taxon>Pseudomonadati</taxon>
        <taxon>Pseudomonadota</taxon>
        <taxon>Betaproteobacteria</taxon>
        <taxon>Rhodocyclales</taxon>
        <taxon>Rhodocyclaceae</taxon>
        <taxon>Propionivibrio</taxon>
    </lineage>
</organism>
<name>A0A1A8XTZ0_9RHOO</name>
<dbReference type="RefSeq" id="WP_186411269.1">
    <property type="nucleotide sequence ID" value="NZ_FLQY01000201.1"/>
</dbReference>
<gene>
    <name evidence="5" type="primary">hitA</name>
    <name evidence="5" type="ORF">PROAA_280031</name>
</gene>
<dbReference type="SUPFAM" id="SSF54197">
    <property type="entry name" value="HIT-like"/>
    <property type="match status" value="1"/>
</dbReference>
<feature type="active site" description="Tele-AMP-histidine intermediate" evidence="1">
    <location>
        <position position="99"/>
    </location>
</feature>
<reference evidence="5 6" key="1">
    <citation type="submission" date="2016-06" db="EMBL/GenBank/DDBJ databases">
        <authorList>
            <person name="Kjaerup R.B."/>
            <person name="Dalgaard T.S."/>
            <person name="Juul-Madsen H.R."/>
        </authorList>
    </citation>
    <scope>NUCLEOTIDE SEQUENCE [LARGE SCALE GENOMIC DNA]</scope>
    <source>
        <strain evidence="5">2</strain>
    </source>
</reference>
<dbReference type="EMBL" id="FLQY01000201">
    <property type="protein sequence ID" value="SBT08539.1"/>
    <property type="molecule type" value="Genomic_DNA"/>
</dbReference>
<dbReference type="InterPro" id="IPR001310">
    <property type="entry name" value="Histidine_triad_HIT"/>
</dbReference>
<accession>A0A1A8XTZ0</accession>
<dbReference type="PRINTS" id="PR00332">
    <property type="entry name" value="HISTRIAD"/>
</dbReference>
<sequence length="116" mass="12717">MDNCLFCKIARGDIPSRKVYEDDDVFAFHDINPARPVHLLVIPRRHITSLATVTEADTPVLGRILAVANQLATENGSPDGFRVIINTGRIGHQEVQHLHAHVVGGPDPVGPMLKRV</sequence>
<dbReference type="Pfam" id="PF11969">
    <property type="entry name" value="DcpS_C"/>
    <property type="match status" value="1"/>
</dbReference>
<feature type="short sequence motif" description="Histidine triad motif" evidence="2 3">
    <location>
        <begin position="97"/>
        <end position="101"/>
    </location>
</feature>
<evidence type="ECO:0000256" key="2">
    <source>
        <dbReference type="PIRSR" id="PIRSR601310-3"/>
    </source>
</evidence>
<dbReference type="Proteomes" id="UP000199600">
    <property type="component" value="Unassembled WGS sequence"/>
</dbReference>
<protein>
    <submittedName>
        <fullName evidence="5">Protein HitA</fullName>
    </submittedName>
</protein>
<evidence type="ECO:0000256" key="1">
    <source>
        <dbReference type="PIRSR" id="PIRSR601310-1"/>
    </source>
</evidence>
<feature type="domain" description="HIT" evidence="4">
    <location>
        <begin position="5"/>
        <end position="114"/>
    </location>
</feature>
<dbReference type="InterPro" id="IPR036265">
    <property type="entry name" value="HIT-like_sf"/>
</dbReference>
<dbReference type="Gene3D" id="3.30.428.10">
    <property type="entry name" value="HIT-like"/>
    <property type="match status" value="1"/>
</dbReference>
<evidence type="ECO:0000259" key="4">
    <source>
        <dbReference type="PROSITE" id="PS51084"/>
    </source>
</evidence>
<dbReference type="PROSITE" id="PS51084">
    <property type="entry name" value="HIT_2"/>
    <property type="match status" value="1"/>
</dbReference>
<evidence type="ECO:0000313" key="6">
    <source>
        <dbReference type="Proteomes" id="UP000199600"/>
    </source>
</evidence>
<dbReference type="CDD" id="cd01276">
    <property type="entry name" value="PKCI_related"/>
    <property type="match status" value="1"/>
</dbReference>
<dbReference type="GO" id="GO:0003824">
    <property type="term" value="F:catalytic activity"/>
    <property type="evidence" value="ECO:0007669"/>
    <property type="project" value="InterPro"/>
</dbReference>
<evidence type="ECO:0000256" key="3">
    <source>
        <dbReference type="PROSITE-ProRule" id="PRU00464"/>
    </source>
</evidence>
<keyword evidence="6" id="KW-1185">Reference proteome</keyword>